<sequence>MVDVQLVPAGTKLPSACATLRHFKLLTDGSCKWKILRRFSATWKANLSLKDLTTAEV</sequence>
<protein>
    <submittedName>
        <fullName evidence="1">Uncharacterized protein</fullName>
    </submittedName>
</protein>
<gene>
    <name evidence="1" type="ORF">PCON_06767</name>
</gene>
<organism evidence="1 2">
    <name type="scientific">Pyronema omphalodes (strain CBS 100304)</name>
    <name type="common">Pyronema confluens</name>
    <dbReference type="NCBI Taxonomy" id="1076935"/>
    <lineage>
        <taxon>Eukaryota</taxon>
        <taxon>Fungi</taxon>
        <taxon>Dikarya</taxon>
        <taxon>Ascomycota</taxon>
        <taxon>Pezizomycotina</taxon>
        <taxon>Pezizomycetes</taxon>
        <taxon>Pezizales</taxon>
        <taxon>Pyronemataceae</taxon>
        <taxon>Pyronema</taxon>
    </lineage>
</organism>
<dbReference type="Proteomes" id="UP000018144">
    <property type="component" value="Unassembled WGS sequence"/>
</dbReference>
<name>U4KZM2_PYROM</name>
<dbReference type="AlphaFoldDB" id="U4KZM2"/>
<proteinExistence type="predicted"/>
<accession>U4KZM2</accession>
<evidence type="ECO:0000313" key="1">
    <source>
        <dbReference type="EMBL" id="CCX07180.1"/>
    </source>
</evidence>
<keyword evidence="2" id="KW-1185">Reference proteome</keyword>
<dbReference type="EMBL" id="HF935336">
    <property type="protein sequence ID" value="CCX07180.1"/>
    <property type="molecule type" value="Genomic_DNA"/>
</dbReference>
<reference evidence="1 2" key="1">
    <citation type="journal article" date="2013" name="PLoS Genet.">
        <title>The genome and development-dependent transcriptomes of Pyronema confluens: a window into fungal evolution.</title>
        <authorList>
            <person name="Traeger S."/>
            <person name="Altegoer F."/>
            <person name="Freitag M."/>
            <person name="Gabaldon T."/>
            <person name="Kempken F."/>
            <person name="Kumar A."/>
            <person name="Marcet-Houben M."/>
            <person name="Poggeler S."/>
            <person name="Stajich J.E."/>
            <person name="Nowrousian M."/>
        </authorList>
    </citation>
    <scope>NUCLEOTIDE SEQUENCE [LARGE SCALE GENOMIC DNA]</scope>
    <source>
        <strain evidence="2">CBS 100304</strain>
        <tissue evidence="1">Vegetative mycelium</tissue>
    </source>
</reference>
<evidence type="ECO:0000313" key="2">
    <source>
        <dbReference type="Proteomes" id="UP000018144"/>
    </source>
</evidence>